<dbReference type="EMBL" id="OOIL02000560">
    <property type="protein sequence ID" value="VFQ66973.1"/>
    <property type="molecule type" value="Genomic_DNA"/>
</dbReference>
<feature type="chain" id="PRO_5019853440" description="Secreted protein" evidence="1">
    <location>
        <begin position="17"/>
        <end position="116"/>
    </location>
</feature>
<gene>
    <name evidence="2" type="ORF">CCAM_LOCUS8749</name>
</gene>
<evidence type="ECO:0008006" key="4">
    <source>
        <dbReference type="Google" id="ProtNLM"/>
    </source>
</evidence>
<keyword evidence="1" id="KW-0732">Signal</keyword>
<accession>A0A484KMP0</accession>
<feature type="signal peptide" evidence="1">
    <location>
        <begin position="1"/>
        <end position="16"/>
    </location>
</feature>
<dbReference type="Proteomes" id="UP000595140">
    <property type="component" value="Unassembled WGS sequence"/>
</dbReference>
<name>A0A484KMP0_9ASTE</name>
<evidence type="ECO:0000313" key="2">
    <source>
        <dbReference type="EMBL" id="VFQ66973.1"/>
    </source>
</evidence>
<evidence type="ECO:0000313" key="3">
    <source>
        <dbReference type="Proteomes" id="UP000595140"/>
    </source>
</evidence>
<protein>
    <recommendedName>
        <fullName evidence="4">Secreted protein</fullName>
    </recommendedName>
</protein>
<keyword evidence="3" id="KW-1185">Reference proteome</keyword>
<proteinExistence type="predicted"/>
<reference evidence="2 3" key="1">
    <citation type="submission" date="2018-04" db="EMBL/GenBank/DDBJ databases">
        <authorList>
            <person name="Vogel A."/>
        </authorList>
    </citation>
    <scope>NUCLEOTIDE SEQUENCE [LARGE SCALE GENOMIC DNA]</scope>
</reference>
<sequence>MLSFCFFFICSRTASTAETGPAGAFPLSDASFELVSTYFFTSISSPAKSRTSETSIFPLLKGAATEITSLAAKRAAATNFFASSLVSNCIVLVGYFSVAFWTEDDAFFGAKPSTVI</sequence>
<dbReference type="AlphaFoldDB" id="A0A484KMP0"/>
<evidence type="ECO:0000256" key="1">
    <source>
        <dbReference type="SAM" id="SignalP"/>
    </source>
</evidence>
<organism evidence="2 3">
    <name type="scientific">Cuscuta campestris</name>
    <dbReference type="NCBI Taxonomy" id="132261"/>
    <lineage>
        <taxon>Eukaryota</taxon>
        <taxon>Viridiplantae</taxon>
        <taxon>Streptophyta</taxon>
        <taxon>Embryophyta</taxon>
        <taxon>Tracheophyta</taxon>
        <taxon>Spermatophyta</taxon>
        <taxon>Magnoliopsida</taxon>
        <taxon>eudicotyledons</taxon>
        <taxon>Gunneridae</taxon>
        <taxon>Pentapetalae</taxon>
        <taxon>asterids</taxon>
        <taxon>lamiids</taxon>
        <taxon>Solanales</taxon>
        <taxon>Convolvulaceae</taxon>
        <taxon>Cuscuteae</taxon>
        <taxon>Cuscuta</taxon>
        <taxon>Cuscuta subgen. Grammica</taxon>
        <taxon>Cuscuta sect. Cleistogrammica</taxon>
    </lineage>
</organism>